<dbReference type="GO" id="GO:0005829">
    <property type="term" value="C:cytosol"/>
    <property type="evidence" value="ECO:0007669"/>
    <property type="project" value="TreeGrafter"/>
</dbReference>
<dbReference type="PANTHER" id="PTHR11558">
    <property type="entry name" value="SPERMIDINE/SPERMINE SYNTHASE"/>
    <property type="match status" value="1"/>
</dbReference>
<dbReference type="CDD" id="cd02440">
    <property type="entry name" value="AdoMet_MTases"/>
    <property type="match status" value="1"/>
</dbReference>
<gene>
    <name evidence="1" type="ORF">NBR_LOCUS16337</name>
</gene>
<evidence type="ECO:0000313" key="2">
    <source>
        <dbReference type="Proteomes" id="UP000271162"/>
    </source>
</evidence>
<organism evidence="3">
    <name type="scientific">Nippostrongylus brasiliensis</name>
    <name type="common">Rat hookworm</name>
    <dbReference type="NCBI Taxonomy" id="27835"/>
    <lineage>
        <taxon>Eukaryota</taxon>
        <taxon>Metazoa</taxon>
        <taxon>Ecdysozoa</taxon>
        <taxon>Nematoda</taxon>
        <taxon>Chromadorea</taxon>
        <taxon>Rhabditida</taxon>
        <taxon>Rhabditina</taxon>
        <taxon>Rhabditomorpha</taxon>
        <taxon>Strongyloidea</taxon>
        <taxon>Heligmosomidae</taxon>
        <taxon>Nippostrongylus</taxon>
    </lineage>
</organism>
<reference evidence="1 2" key="2">
    <citation type="submission" date="2018-11" db="EMBL/GenBank/DDBJ databases">
        <authorList>
            <consortium name="Pathogen Informatics"/>
        </authorList>
    </citation>
    <scope>NUCLEOTIDE SEQUENCE [LARGE SCALE GENOMIC DNA]</scope>
</reference>
<dbReference type="EMBL" id="UYSL01022152">
    <property type="protein sequence ID" value="VDL79932.1"/>
    <property type="molecule type" value="Genomic_DNA"/>
</dbReference>
<accession>A0A0N4YHJ6</accession>
<name>A0A0N4YHJ6_NIPBR</name>
<dbReference type="InterPro" id="IPR001045">
    <property type="entry name" value="Spermi_synthase"/>
</dbReference>
<protein>
    <submittedName>
        <fullName evidence="3">Methyltransferase-like protein 13</fullName>
    </submittedName>
</protein>
<reference evidence="3" key="1">
    <citation type="submission" date="2017-02" db="UniProtKB">
        <authorList>
            <consortium name="WormBaseParasite"/>
        </authorList>
    </citation>
    <scope>IDENTIFICATION</scope>
</reference>
<dbReference type="SUPFAM" id="SSF53335">
    <property type="entry name" value="S-adenosyl-L-methionine-dependent methyltransferases"/>
    <property type="match status" value="1"/>
</dbReference>
<evidence type="ECO:0000313" key="1">
    <source>
        <dbReference type="EMBL" id="VDL79932.1"/>
    </source>
</evidence>
<sequence>MARGRSEHIHAEKNLPESPKFYVLLEDNIVIDKRYESAVNEAILKDRVDFHEMAIANMCSNTTARCYSVYDRKLSLDGEEEVVERHLMVDGFHADSDTVVRLIAPPGETFETSDTRMWQIKHSELCFQYSAAVLAAPFLLTSLPLDTDLKGRKWLEIGLGGGSLGMALHLLKPELEITEVEIDPAVLHIAKEWFGVKESKNHRIVVDDGFKFVEEAVKTGEKYDVIILDACDESIVSPCPAKAMRSKEFALTLKSALMSTGTLVVNILSGDIEGAGSSSGEIASQFTSVFPACLQMKMSSELNIVLACVPYTIANIRHQLSFYNSRMGRIGSQFNLTNVLDNVSIV</sequence>
<dbReference type="Gene3D" id="3.40.50.150">
    <property type="entry name" value="Vaccinia Virus protein VP39"/>
    <property type="match status" value="1"/>
</dbReference>
<proteinExistence type="predicted"/>
<dbReference type="WBParaSite" id="NBR_0001633601-mRNA-1">
    <property type="protein sequence ID" value="NBR_0001633601-mRNA-1"/>
    <property type="gene ID" value="NBR_0001633601"/>
</dbReference>
<dbReference type="InterPro" id="IPR029063">
    <property type="entry name" value="SAM-dependent_MTases_sf"/>
</dbReference>
<dbReference type="OMA" id="QMVERHM"/>
<dbReference type="Proteomes" id="UP000271162">
    <property type="component" value="Unassembled WGS sequence"/>
</dbReference>
<keyword evidence="2" id="KW-1185">Reference proteome</keyword>
<dbReference type="GO" id="GO:0004766">
    <property type="term" value="F:spermidine synthase activity"/>
    <property type="evidence" value="ECO:0007669"/>
    <property type="project" value="TreeGrafter"/>
</dbReference>
<dbReference type="Pfam" id="PF01564">
    <property type="entry name" value="Spermine_synth"/>
    <property type="match status" value="1"/>
</dbReference>
<dbReference type="AlphaFoldDB" id="A0A0N4YHJ6"/>
<dbReference type="GO" id="GO:0008295">
    <property type="term" value="P:spermidine biosynthetic process"/>
    <property type="evidence" value="ECO:0007669"/>
    <property type="project" value="TreeGrafter"/>
</dbReference>
<evidence type="ECO:0000313" key="3">
    <source>
        <dbReference type="WBParaSite" id="NBR_0001633601-mRNA-1"/>
    </source>
</evidence>
<dbReference type="PANTHER" id="PTHR11558:SF11">
    <property type="entry name" value="SPERMIDINE SYNTHASE"/>
    <property type="match status" value="1"/>
</dbReference>